<organism evidence="2 3">
    <name type="scientific">Rheinheimera tilapiae</name>
    <dbReference type="NCBI Taxonomy" id="875043"/>
    <lineage>
        <taxon>Bacteria</taxon>
        <taxon>Pseudomonadati</taxon>
        <taxon>Pseudomonadota</taxon>
        <taxon>Gammaproteobacteria</taxon>
        <taxon>Chromatiales</taxon>
        <taxon>Chromatiaceae</taxon>
        <taxon>Rheinheimera</taxon>
    </lineage>
</organism>
<protein>
    <submittedName>
        <fullName evidence="2">Uncharacterized protein</fullName>
    </submittedName>
</protein>
<name>A0ABV6BEL2_9GAMM</name>
<keyword evidence="3" id="KW-1185">Reference proteome</keyword>
<reference evidence="2 3" key="1">
    <citation type="submission" date="2024-09" db="EMBL/GenBank/DDBJ databases">
        <authorList>
            <person name="Sun Q."/>
            <person name="Mori K."/>
        </authorList>
    </citation>
    <scope>NUCLEOTIDE SEQUENCE [LARGE SCALE GENOMIC DNA]</scope>
    <source>
        <strain evidence="2 3">KCTC 23315</strain>
    </source>
</reference>
<dbReference type="EMBL" id="JBHLXP010000003">
    <property type="protein sequence ID" value="MFC0049316.1"/>
    <property type="molecule type" value="Genomic_DNA"/>
</dbReference>
<dbReference type="RefSeq" id="WP_377244917.1">
    <property type="nucleotide sequence ID" value="NZ_JBHLXP010000003.1"/>
</dbReference>
<evidence type="ECO:0000313" key="3">
    <source>
        <dbReference type="Proteomes" id="UP001589813"/>
    </source>
</evidence>
<comment type="caution">
    <text evidence="2">The sequence shown here is derived from an EMBL/GenBank/DDBJ whole genome shotgun (WGS) entry which is preliminary data.</text>
</comment>
<feature type="signal peptide" evidence="1">
    <location>
        <begin position="1"/>
        <end position="21"/>
    </location>
</feature>
<evidence type="ECO:0000313" key="2">
    <source>
        <dbReference type="EMBL" id="MFC0049316.1"/>
    </source>
</evidence>
<accession>A0ABV6BEL2</accession>
<sequence length="111" mass="12034">MKKSLIVLLAAGALTSNIAFAQEAEDVVYSTEGYCLLSNEGASDEYLKAYAKKLGAKPTNSVCASFKKIVEESRPREWDYPAGRAYPGSVIKLSPSQVALLKSLKKKDGKM</sequence>
<evidence type="ECO:0000256" key="1">
    <source>
        <dbReference type="SAM" id="SignalP"/>
    </source>
</evidence>
<dbReference type="Proteomes" id="UP001589813">
    <property type="component" value="Unassembled WGS sequence"/>
</dbReference>
<keyword evidence="1" id="KW-0732">Signal</keyword>
<feature type="chain" id="PRO_5047223752" evidence="1">
    <location>
        <begin position="22"/>
        <end position="111"/>
    </location>
</feature>
<gene>
    <name evidence="2" type="ORF">ACFFJP_13545</name>
</gene>
<proteinExistence type="predicted"/>